<dbReference type="Gene3D" id="3.60.140.10">
    <property type="entry name" value="CNF1/YfiH-like putative cysteine hydrolases"/>
    <property type="match status" value="1"/>
</dbReference>
<dbReference type="PANTHER" id="PTHR30616">
    <property type="entry name" value="UNCHARACTERIZED PROTEIN YFIH"/>
    <property type="match status" value="1"/>
</dbReference>
<dbReference type="NCBIfam" id="TIGR00726">
    <property type="entry name" value="peptidoglycan editing factor PgeF"/>
    <property type="match status" value="1"/>
</dbReference>
<protein>
    <recommendedName>
        <fullName evidence="10">Purine nucleoside phosphorylase</fullName>
    </recommendedName>
</protein>
<evidence type="ECO:0000256" key="10">
    <source>
        <dbReference type="RuleBase" id="RU361274"/>
    </source>
</evidence>
<evidence type="ECO:0000256" key="7">
    <source>
        <dbReference type="ARBA" id="ARBA00047989"/>
    </source>
</evidence>
<comment type="catalytic activity">
    <reaction evidence="8">
        <text>adenosine + phosphate = alpha-D-ribose 1-phosphate + adenine</text>
        <dbReference type="Rhea" id="RHEA:27642"/>
        <dbReference type="ChEBI" id="CHEBI:16335"/>
        <dbReference type="ChEBI" id="CHEBI:16708"/>
        <dbReference type="ChEBI" id="CHEBI:43474"/>
        <dbReference type="ChEBI" id="CHEBI:57720"/>
        <dbReference type="EC" id="2.4.2.1"/>
    </reaction>
    <physiologicalReaction direction="left-to-right" evidence="8">
        <dbReference type="Rhea" id="RHEA:27643"/>
    </physiologicalReaction>
</comment>
<dbReference type="EMBL" id="BSFE01000003">
    <property type="protein sequence ID" value="GLK52052.1"/>
    <property type="molecule type" value="Genomic_DNA"/>
</dbReference>
<organism evidence="11 12">
    <name type="scientific">Maricaulis virginensis</name>
    <dbReference type="NCBI Taxonomy" id="144022"/>
    <lineage>
        <taxon>Bacteria</taxon>
        <taxon>Pseudomonadati</taxon>
        <taxon>Pseudomonadota</taxon>
        <taxon>Alphaproteobacteria</taxon>
        <taxon>Maricaulales</taxon>
        <taxon>Maricaulaceae</taxon>
        <taxon>Maricaulis</taxon>
    </lineage>
</organism>
<keyword evidence="6" id="KW-0862">Zinc</keyword>
<evidence type="ECO:0000256" key="8">
    <source>
        <dbReference type="ARBA" id="ARBA00048968"/>
    </source>
</evidence>
<dbReference type="InterPro" id="IPR011324">
    <property type="entry name" value="Cytotoxic_necrot_fac-like_cat"/>
</dbReference>
<comment type="similarity">
    <text evidence="2 10">Belongs to the purine nucleoside phosphorylase YfiH/LACC1 family.</text>
</comment>
<reference evidence="11" key="1">
    <citation type="journal article" date="2014" name="Int. J. Syst. Evol. Microbiol.">
        <title>Complete genome sequence of Corynebacterium casei LMG S-19264T (=DSM 44701T), isolated from a smear-ripened cheese.</title>
        <authorList>
            <consortium name="US DOE Joint Genome Institute (JGI-PGF)"/>
            <person name="Walter F."/>
            <person name="Albersmeier A."/>
            <person name="Kalinowski J."/>
            <person name="Ruckert C."/>
        </authorList>
    </citation>
    <scope>NUCLEOTIDE SEQUENCE</scope>
    <source>
        <strain evidence="11">VKM B-1513</strain>
    </source>
</reference>
<evidence type="ECO:0000256" key="4">
    <source>
        <dbReference type="ARBA" id="ARBA00022723"/>
    </source>
</evidence>
<evidence type="ECO:0000256" key="1">
    <source>
        <dbReference type="ARBA" id="ARBA00000553"/>
    </source>
</evidence>
<evidence type="ECO:0000256" key="6">
    <source>
        <dbReference type="ARBA" id="ARBA00022833"/>
    </source>
</evidence>
<keyword evidence="3" id="KW-0808">Transferase</keyword>
<reference evidence="11" key="2">
    <citation type="submission" date="2023-01" db="EMBL/GenBank/DDBJ databases">
        <authorList>
            <person name="Sun Q."/>
            <person name="Evtushenko L."/>
        </authorList>
    </citation>
    <scope>NUCLEOTIDE SEQUENCE</scope>
    <source>
        <strain evidence="11">VKM B-1513</strain>
    </source>
</reference>
<evidence type="ECO:0000256" key="9">
    <source>
        <dbReference type="ARBA" id="ARBA00049893"/>
    </source>
</evidence>
<comment type="catalytic activity">
    <reaction evidence="7">
        <text>adenosine + H2O + H(+) = inosine + NH4(+)</text>
        <dbReference type="Rhea" id="RHEA:24408"/>
        <dbReference type="ChEBI" id="CHEBI:15377"/>
        <dbReference type="ChEBI" id="CHEBI:15378"/>
        <dbReference type="ChEBI" id="CHEBI:16335"/>
        <dbReference type="ChEBI" id="CHEBI:17596"/>
        <dbReference type="ChEBI" id="CHEBI:28938"/>
        <dbReference type="EC" id="3.5.4.4"/>
    </reaction>
    <physiologicalReaction direction="left-to-right" evidence="7">
        <dbReference type="Rhea" id="RHEA:24409"/>
    </physiologicalReaction>
</comment>
<dbReference type="Pfam" id="PF02578">
    <property type="entry name" value="Cu-oxidase_4"/>
    <property type="match status" value="1"/>
</dbReference>
<dbReference type="GO" id="GO:0005507">
    <property type="term" value="F:copper ion binding"/>
    <property type="evidence" value="ECO:0007669"/>
    <property type="project" value="TreeGrafter"/>
</dbReference>
<dbReference type="GO" id="GO:0017061">
    <property type="term" value="F:S-methyl-5-thioadenosine phosphorylase activity"/>
    <property type="evidence" value="ECO:0007669"/>
    <property type="project" value="UniProtKB-EC"/>
</dbReference>
<accession>A0A9W6IKP2</accession>
<keyword evidence="5" id="KW-0378">Hydrolase</keyword>
<dbReference type="CDD" id="cd16833">
    <property type="entry name" value="YfiH"/>
    <property type="match status" value="1"/>
</dbReference>
<comment type="catalytic activity">
    <reaction evidence="9">
        <text>S-methyl-5'-thioadenosine + phosphate = 5-(methylsulfanyl)-alpha-D-ribose 1-phosphate + adenine</text>
        <dbReference type="Rhea" id="RHEA:11852"/>
        <dbReference type="ChEBI" id="CHEBI:16708"/>
        <dbReference type="ChEBI" id="CHEBI:17509"/>
        <dbReference type="ChEBI" id="CHEBI:43474"/>
        <dbReference type="ChEBI" id="CHEBI:58533"/>
        <dbReference type="EC" id="2.4.2.28"/>
    </reaction>
    <physiologicalReaction direction="left-to-right" evidence="9">
        <dbReference type="Rhea" id="RHEA:11853"/>
    </physiologicalReaction>
</comment>
<dbReference type="RefSeq" id="WP_271186416.1">
    <property type="nucleotide sequence ID" value="NZ_BSFE01000003.1"/>
</dbReference>
<dbReference type="PANTHER" id="PTHR30616:SF2">
    <property type="entry name" value="PURINE NUCLEOSIDE PHOSPHORYLASE LACC1"/>
    <property type="match status" value="1"/>
</dbReference>
<sequence>MTLDLIRMPVLDRPGIVHAFTTRTGGVSEGPYASLNLTRSRGDDPAHISQNRERVRAALGLDHLAFAVQVHGRDVVAVEGWPKGDQPAGEGDALITDRPGLGLVCQTADCTPILLFDPVRRAVAAIHSGWRGTVVNVAAATIDAMTDRYGTRPADLLAAIGPSISPANYRVGPEVVAAFEAAFENTGGIVSPRDPEGGAQLDVAEACRRQLVLAGVPEGAIERSPLCTYGEEARLFSARRAHHRGESGLFGGQAGIIALTGA</sequence>
<comment type="catalytic activity">
    <reaction evidence="1">
        <text>inosine + phosphate = alpha-D-ribose 1-phosphate + hypoxanthine</text>
        <dbReference type="Rhea" id="RHEA:27646"/>
        <dbReference type="ChEBI" id="CHEBI:17368"/>
        <dbReference type="ChEBI" id="CHEBI:17596"/>
        <dbReference type="ChEBI" id="CHEBI:43474"/>
        <dbReference type="ChEBI" id="CHEBI:57720"/>
        <dbReference type="EC" id="2.4.2.1"/>
    </reaction>
    <physiologicalReaction direction="left-to-right" evidence="1">
        <dbReference type="Rhea" id="RHEA:27647"/>
    </physiologicalReaction>
</comment>
<dbReference type="GO" id="GO:0016787">
    <property type="term" value="F:hydrolase activity"/>
    <property type="evidence" value="ECO:0007669"/>
    <property type="project" value="UniProtKB-KW"/>
</dbReference>
<gene>
    <name evidence="11" type="ORF">GCM10017621_15600</name>
</gene>
<dbReference type="InterPro" id="IPR003730">
    <property type="entry name" value="Cu_polyphenol_OxRdtase"/>
</dbReference>
<dbReference type="Proteomes" id="UP001143486">
    <property type="component" value="Unassembled WGS sequence"/>
</dbReference>
<proteinExistence type="inferred from homology"/>
<keyword evidence="12" id="KW-1185">Reference proteome</keyword>
<dbReference type="SUPFAM" id="SSF64438">
    <property type="entry name" value="CNF1/YfiH-like putative cysteine hydrolases"/>
    <property type="match status" value="1"/>
</dbReference>
<evidence type="ECO:0000256" key="3">
    <source>
        <dbReference type="ARBA" id="ARBA00022679"/>
    </source>
</evidence>
<name>A0A9W6IKP2_9PROT</name>
<evidence type="ECO:0000313" key="12">
    <source>
        <dbReference type="Proteomes" id="UP001143486"/>
    </source>
</evidence>
<evidence type="ECO:0000256" key="2">
    <source>
        <dbReference type="ARBA" id="ARBA00007353"/>
    </source>
</evidence>
<dbReference type="InterPro" id="IPR038371">
    <property type="entry name" value="Cu_polyphenol_OxRdtase_sf"/>
</dbReference>
<comment type="caution">
    <text evidence="11">The sequence shown here is derived from an EMBL/GenBank/DDBJ whole genome shotgun (WGS) entry which is preliminary data.</text>
</comment>
<evidence type="ECO:0000256" key="5">
    <source>
        <dbReference type="ARBA" id="ARBA00022801"/>
    </source>
</evidence>
<dbReference type="AlphaFoldDB" id="A0A9W6IKP2"/>
<evidence type="ECO:0000313" key="11">
    <source>
        <dbReference type="EMBL" id="GLK52052.1"/>
    </source>
</evidence>
<keyword evidence="4" id="KW-0479">Metal-binding</keyword>